<evidence type="ECO:0000256" key="1">
    <source>
        <dbReference type="ARBA" id="ARBA00022679"/>
    </source>
</evidence>
<dbReference type="GO" id="GO:0005737">
    <property type="term" value="C:cytoplasm"/>
    <property type="evidence" value="ECO:0007669"/>
    <property type="project" value="TreeGrafter"/>
</dbReference>
<name>A0A4Q8LNZ4_9GAMM</name>
<dbReference type="EMBL" id="SHMF01000006">
    <property type="protein sequence ID" value="TAA31701.1"/>
    <property type="molecule type" value="Genomic_DNA"/>
</dbReference>
<dbReference type="InterPro" id="IPR016181">
    <property type="entry name" value="Acyl_CoA_acyltransferase"/>
</dbReference>
<dbReference type="Proteomes" id="UP000292087">
    <property type="component" value="Unassembled WGS sequence"/>
</dbReference>
<proteinExistence type="inferred from homology"/>
<keyword evidence="2" id="KW-0012">Acyltransferase</keyword>
<dbReference type="RefSeq" id="WP_130517492.1">
    <property type="nucleotide sequence ID" value="NZ_SHLZ01000007.1"/>
</dbReference>
<keyword evidence="1 6" id="KW-0808">Transferase</keyword>
<dbReference type="GO" id="GO:0008999">
    <property type="term" value="F:protein-N-terminal-alanine acetyltransferase activity"/>
    <property type="evidence" value="ECO:0007669"/>
    <property type="project" value="TreeGrafter"/>
</dbReference>
<evidence type="ECO:0000313" key="6">
    <source>
        <dbReference type="EMBL" id="TAA31701.1"/>
    </source>
</evidence>
<gene>
    <name evidence="6" type="ORF">EA656_17875</name>
    <name evidence="5" type="ORF">EA661_08090</name>
</gene>
<dbReference type="Proteomes" id="UP000291286">
    <property type="component" value="Unassembled WGS sequence"/>
</dbReference>
<comment type="similarity">
    <text evidence="3">Belongs to the acetyltransferase family. RimJ subfamily.</text>
</comment>
<accession>A0A4Q8LNG7</accession>
<dbReference type="SUPFAM" id="SSF55729">
    <property type="entry name" value="Acyl-CoA N-acyltransferases (Nat)"/>
    <property type="match status" value="1"/>
</dbReference>
<accession>A0A4Q8LNZ4</accession>
<dbReference type="PANTHER" id="PTHR43792:SF8">
    <property type="entry name" value="[RIBOSOMAL PROTEIN US5]-ALANINE N-ACETYLTRANSFERASE"/>
    <property type="match status" value="1"/>
</dbReference>
<dbReference type="Pfam" id="PF13302">
    <property type="entry name" value="Acetyltransf_3"/>
    <property type="match status" value="1"/>
</dbReference>
<evidence type="ECO:0000313" key="5">
    <source>
        <dbReference type="EMBL" id="TAA31511.1"/>
    </source>
</evidence>
<dbReference type="Gene3D" id="3.40.630.30">
    <property type="match status" value="1"/>
</dbReference>
<feature type="domain" description="N-acetyltransferase" evidence="4">
    <location>
        <begin position="8"/>
        <end position="170"/>
    </location>
</feature>
<evidence type="ECO:0000256" key="2">
    <source>
        <dbReference type="ARBA" id="ARBA00023315"/>
    </source>
</evidence>
<dbReference type="AlphaFoldDB" id="A0A4Q8LNZ4"/>
<dbReference type="PANTHER" id="PTHR43792">
    <property type="entry name" value="GNAT FAMILY, PUTATIVE (AFU_ORTHOLOGUE AFUA_3G00765)-RELATED-RELATED"/>
    <property type="match status" value="1"/>
</dbReference>
<organism evidence="6 8">
    <name type="scientific">Pseudoxanthomonas winnipegensis</name>
    <dbReference type="NCBI Taxonomy" id="2480810"/>
    <lineage>
        <taxon>Bacteria</taxon>
        <taxon>Pseudomonadati</taxon>
        <taxon>Pseudomonadota</taxon>
        <taxon>Gammaproteobacteria</taxon>
        <taxon>Lysobacterales</taxon>
        <taxon>Lysobacteraceae</taxon>
        <taxon>Pseudoxanthomonas</taxon>
    </lineage>
</organism>
<dbReference type="InterPro" id="IPR051531">
    <property type="entry name" value="N-acetyltransferase"/>
</dbReference>
<dbReference type="EMBL" id="SHMB01000002">
    <property type="protein sequence ID" value="TAA31511.1"/>
    <property type="molecule type" value="Genomic_DNA"/>
</dbReference>
<protein>
    <submittedName>
        <fullName evidence="6">N-acetyltransferase</fullName>
    </submittedName>
</protein>
<comment type="caution">
    <text evidence="6">The sequence shown here is derived from an EMBL/GenBank/DDBJ whole genome shotgun (WGS) entry which is preliminary data.</text>
</comment>
<dbReference type="PROSITE" id="PS51186">
    <property type="entry name" value="GNAT"/>
    <property type="match status" value="1"/>
</dbReference>
<evidence type="ECO:0000256" key="3">
    <source>
        <dbReference type="ARBA" id="ARBA00038502"/>
    </source>
</evidence>
<evidence type="ECO:0000259" key="4">
    <source>
        <dbReference type="PROSITE" id="PS51186"/>
    </source>
</evidence>
<sequence>MAVSASRVGVRPLLRTDATALIAAHRASVALHRPWVSPCLDQAGFEAWFARTLADDYVSLIARERDSGAIVGVFNASQISRGNLLSAYLGYYACVPCAGRGLMREALPQVTAHLFGEVGLHRLEANIQPGNAASIALARGAGFRLEGFSPRYLRIDGIWQDHERWALLADEAGF</sequence>
<reference evidence="7 8" key="1">
    <citation type="submission" date="2019-02" db="EMBL/GenBank/DDBJ databases">
        <title>WGS of Pseudoxanthomonas species novum from clinical isolates.</title>
        <authorList>
            <person name="Bernier A.-M."/>
            <person name="Bernard K."/>
            <person name="Vachon A."/>
        </authorList>
    </citation>
    <scope>NUCLEOTIDE SEQUENCE [LARGE SCALE GENOMIC DNA]</scope>
    <source>
        <strain evidence="6 8">NML140781</strain>
        <strain evidence="5 7">NML171202</strain>
    </source>
</reference>
<evidence type="ECO:0000313" key="8">
    <source>
        <dbReference type="Proteomes" id="UP000292087"/>
    </source>
</evidence>
<evidence type="ECO:0000313" key="7">
    <source>
        <dbReference type="Proteomes" id="UP000291286"/>
    </source>
</evidence>
<dbReference type="InterPro" id="IPR000182">
    <property type="entry name" value="GNAT_dom"/>
</dbReference>